<keyword evidence="3 6" id="KW-0732">Signal</keyword>
<evidence type="ECO:0000256" key="2">
    <source>
        <dbReference type="ARBA" id="ARBA00022723"/>
    </source>
</evidence>
<keyword evidence="1 4" id="KW-0597">Phosphoprotein</keyword>
<evidence type="ECO:0000256" key="1">
    <source>
        <dbReference type="ARBA" id="ARBA00022553"/>
    </source>
</evidence>
<name>A0A4Q1C2T1_9BACT</name>
<dbReference type="AlphaFoldDB" id="A0A4Q1C2T1"/>
<evidence type="ECO:0000313" key="7">
    <source>
        <dbReference type="EMBL" id="RXK52506.1"/>
    </source>
</evidence>
<keyword evidence="2" id="KW-0479">Metal-binding</keyword>
<dbReference type="SUPFAM" id="SSF53649">
    <property type="entry name" value="Alkaline phosphatase-like"/>
    <property type="match status" value="1"/>
</dbReference>
<dbReference type="GO" id="GO:0004035">
    <property type="term" value="F:alkaline phosphatase activity"/>
    <property type="evidence" value="ECO:0007669"/>
    <property type="project" value="InterPro"/>
</dbReference>
<dbReference type="EMBL" id="SDHY01000001">
    <property type="protein sequence ID" value="RXK52506.1"/>
    <property type="molecule type" value="Genomic_DNA"/>
</dbReference>
<dbReference type="InterPro" id="IPR002591">
    <property type="entry name" value="Phosphodiest/P_Trfase"/>
</dbReference>
<dbReference type="PANTHER" id="PTHR10151:SF120">
    <property type="entry name" value="BIS(5'-ADENOSYL)-TRIPHOSPHATASE"/>
    <property type="match status" value="1"/>
</dbReference>
<feature type="binding site" evidence="5">
    <location>
        <position position="105"/>
    </location>
    <ligand>
        <name>substrate</name>
    </ligand>
</feature>
<evidence type="ECO:0000256" key="6">
    <source>
        <dbReference type="SAM" id="SignalP"/>
    </source>
</evidence>
<feature type="binding site" evidence="5">
    <location>
        <begin position="166"/>
        <end position="168"/>
    </location>
    <ligand>
        <name>substrate</name>
    </ligand>
</feature>
<dbReference type="Gene3D" id="3.40.720.10">
    <property type="entry name" value="Alkaline Phosphatase, subunit A"/>
    <property type="match status" value="1"/>
</dbReference>
<comment type="caution">
    <text evidence="7">The sequence shown here is derived from an EMBL/GenBank/DDBJ whole genome shotgun (WGS) entry which is preliminary data.</text>
</comment>
<accession>A0A4Q1C2T1</accession>
<protein>
    <submittedName>
        <fullName evidence="7">Alkaline phosphatase family protein</fullName>
    </submittedName>
</protein>
<dbReference type="RefSeq" id="WP_129025843.1">
    <property type="nucleotide sequence ID" value="NZ_SDHY01000001.1"/>
</dbReference>
<dbReference type="GO" id="GO:0046872">
    <property type="term" value="F:metal ion binding"/>
    <property type="evidence" value="ECO:0007669"/>
    <property type="project" value="UniProtKB-KW"/>
</dbReference>
<dbReference type="InterPro" id="IPR026263">
    <property type="entry name" value="Alkaline_phosphatase_prok"/>
</dbReference>
<feature type="active site" description="Phosphothreonine intermediate" evidence="4">
    <location>
        <position position="84"/>
    </location>
</feature>
<evidence type="ECO:0000313" key="8">
    <source>
        <dbReference type="Proteomes" id="UP000289455"/>
    </source>
</evidence>
<reference evidence="7 8" key="1">
    <citation type="submission" date="2019-01" db="EMBL/GenBank/DDBJ databases">
        <title>Cytophagaceae bacterium strain CAR-16.</title>
        <authorList>
            <person name="Chen W.-M."/>
        </authorList>
    </citation>
    <scope>NUCLEOTIDE SEQUENCE [LARGE SCALE GENOMIC DNA]</scope>
    <source>
        <strain evidence="7 8">CAR-16</strain>
    </source>
</reference>
<evidence type="ECO:0000256" key="4">
    <source>
        <dbReference type="PIRSR" id="PIRSR031924-50"/>
    </source>
</evidence>
<dbReference type="OrthoDB" id="9766127at2"/>
<organism evidence="7 8">
    <name type="scientific">Aquirufa rosea</name>
    <dbReference type="NCBI Taxonomy" id="2509241"/>
    <lineage>
        <taxon>Bacteria</taxon>
        <taxon>Pseudomonadati</taxon>
        <taxon>Bacteroidota</taxon>
        <taxon>Cytophagia</taxon>
        <taxon>Cytophagales</taxon>
        <taxon>Flectobacillaceae</taxon>
        <taxon>Aquirufa</taxon>
    </lineage>
</organism>
<feature type="signal peptide" evidence="6">
    <location>
        <begin position="1"/>
        <end position="23"/>
    </location>
</feature>
<evidence type="ECO:0000256" key="5">
    <source>
        <dbReference type="PIRSR" id="PIRSR031924-51"/>
    </source>
</evidence>
<keyword evidence="8" id="KW-1185">Reference proteome</keyword>
<dbReference type="InterPro" id="IPR017850">
    <property type="entry name" value="Alkaline_phosphatase_core_sf"/>
</dbReference>
<dbReference type="PANTHER" id="PTHR10151">
    <property type="entry name" value="ECTONUCLEOTIDE PYROPHOSPHATASE/PHOSPHODIESTERASE"/>
    <property type="match status" value="1"/>
</dbReference>
<dbReference type="Pfam" id="PF01663">
    <property type="entry name" value="Phosphodiest"/>
    <property type="match status" value="1"/>
</dbReference>
<evidence type="ECO:0000256" key="3">
    <source>
        <dbReference type="ARBA" id="ARBA00022729"/>
    </source>
</evidence>
<dbReference type="PIRSF" id="PIRSF031924">
    <property type="entry name" value="Pi-irrepressible_AP"/>
    <property type="match status" value="1"/>
</dbReference>
<proteinExistence type="predicted"/>
<feature type="chain" id="PRO_5020955835" evidence="6">
    <location>
        <begin position="24"/>
        <end position="545"/>
    </location>
</feature>
<dbReference type="NCBIfam" id="NF042991">
    <property type="entry name" value="alk_phos_PafA"/>
    <property type="match status" value="1"/>
</dbReference>
<dbReference type="Proteomes" id="UP000289455">
    <property type="component" value="Unassembled WGS sequence"/>
</dbReference>
<sequence>MKKISQVIVYLFICLLSVGTMNAQNKAKTMPKRPALVVGIVVDQMRYDYLYKYQDRYSDNGFKRLMREGLNCQDNHYNYAPTVTAAGHASVYTGTVPAVHGIVGNDWTDVASGKKVYCTDDSTVTTVGTTGKTGFMSPKNLWTSTITDQLRIAQNFRSKTIAIALKDRGAILPGGHTANGSYWYDSKEGRWITSSFYMKELPTWVQQFNSEEKAIKYVKQGWNTLYPIETYTQSAEDNLPFEGKLPSEKTPTFPHALEGPNPLEIIRSTPFGNSITKDFALKAIEAERLGQNNTTDFLAVSFSSTDYVGHAFGPQSIELEDTYLRLDRDIAEILSYLDKQFGKDRVLVFLTADHAVAEVPGYLQSKKMPGGVFEANKALTEAKNALEKEFGSDKLIIGSENSQLYIDHQLAEKLNINRNRLHQVLLKAYSKMEGFSSIIDMQDVSNSHLIQPYKELVTNGYHPTRSGDFMILLKPQWFMGGKTGTTHSTLYAYDTHVPLLFYGWKVKPQELTSRTSISDISTSLANWLGCMEPSGSIGKIIPIAK</sequence>
<dbReference type="CDD" id="cd16016">
    <property type="entry name" value="AP-SPAP"/>
    <property type="match status" value="1"/>
</dbReference>
<dbReference type="Gene3D" id="3.30.1360.150">
    <property type="match status" value="1"/>
</dbReference>
<gene>
    <name evidence="7" type="ORF">ESB04_02315</name>
</gene>